<dbReference type="PROSITE" id="PS50206">
    <property type="entry name" value="RHODANESE_3"/>
    <property type="match status" value="2"/>
</dbReference>
<evidence type="ECO:0000259" key="3">
    <source>
        <dbReference type="PROSITE" id="PS50206"/>
    </source>
</evidence>
<evidence type="ECO:0000256" key="1">
    <source>
        <dbReference type="ARBA" id="ARBA00022679"/>
    </source>
</evidence>
<gene>
    <name evidence="4" type="ORF">Thpro_020207</name>
</gene>
<feature type="domain" description="Rhodanese" evidence="3">
    <location>
        <begin position="147"/>
        <end position="262"/>
    </location>
</feature>
<name>A0A1A6C7F2_9GAMM</name>
<keyword evidence="2" id="KW-0677">Repeat</keyword>
<dbReference type="CDD" id="cd01448">
    <property type="entry name" value="TST_Repeat_1"/>
    <property type="match status" value="1"/>
</dbReference>
<reference evidence="4 5" key="1">
    <citation type="journal article" date="2014" name="Genome Announc.">
        <title>Draft Genome Sequence of the Iron-Oxidizing, Acidophilic, and Halotolerant 'Thiobacillus prosperus' Type Strain DSM 5130.</title>
        <authorList>
            <person name="Ossandon F.J."/>
            <person name="Cardenas J.P."/>
            <person name="Corbett M."/>
            <person name="Quatrini R."/>
            <person name="Holmes D.S."/>
            <person name="Watkin E."/>
        </authorList>
    </citation>
    <scope>NUCLEOTIDE SEQUENCE [LARGE SCALE GENOMIC DNA]</scope>
    <source>
        <strain evidence="4 5">DSM 5130</strain>
    </source>
</reference>
<dbReference type="Pfam" id="PF00581">
    <property type="entry name" value="Rhodanese"/>
    <property type="match status" value="2"/>
</dbReference>
<organism evidence="4 5">
    <name type="scientific">Acidihalobacter prosperus</name>
    <dbReference type="NCBI Taxonomy" id="160660"/>
    <lineage>
        <taxon>Bacteria</taxon>
        <taxon>Pseudomonadati</taxon>
        <taxon>Pseudomonadota</taxon>
        <taxon>Gammaproteobacteria</taxon>
        <taxon>Chromatiales</taxon>
        <taxon>Ectothiorhodospiraceae</taxon>
        <taxon>Acidihalobacter</taxon>
    </lineage>
</organism>
<comment type="caution">
    <text evidence="4">The sequence shown here is derived from an EMBL/GenBank/DDBJ whole genome shotgun (WGS) entry which is preliminary data.</text>
</comment>
<protein>
    <submittedName>
        <fullName evidence="4">Thiosulfate sulfurtransferase, rhodanese</fullName>
    </submittedName>
</protein>
<evidence type="ECO:0000313" key="4">
    <source>
        <dbReference type="EMBL" id="OBS10491.1"/>
    </source>
</evidence>
<accession>A0A1A6C7F2</accession>
<dbReference type="SUPFAM" id="SSF52821">
    <property type="entry name" value="Rhodanese/Cell cycle control phosphatase"/>
    <property type="match status" value="2"/>
</dbReference>
<dbReference type="PANTHER" id="PTHR11364:SF27">
    <property type="entry name" value="SULFURTRANSFERASE"/>
    <property type="match status" value="1"/>
</dbReference>
<proteinExistence type="predicted"/>
<keyword evidence="1" id="KW-0808">Transferase</keyword>
<evidence type="ECO:0000256" key="2">
    <source>
        <dbReference type="ARBA" id="ARBA00022737"/>
    </source>
</evidence>
<dbReference type="PANTHER" id="PTHR11364">
    <property type="entry name" value="THIOSULFATE SULFERTANSFERASE"/>
    <property type="match status" value="1"/>
</dbReference>
<dbReference type="GO" id="GO:0004792">
    <property type="term" value="F:thiosulfate-cyanide sulfurtransferase activity"/>
    <property type="evidence" value="ECO:0007669"/>
    <property type="project" value="TreeGrafter"/>
</dbReference>
<keyword evidence="5" id="KW-1185">Reference proteome</keyword>
<dbReference type="InterPro" id="IPR036873">
    <property type="entry name" value="Rhodanese-like_dom_sf"/>
</dbReference>
<dbReference type="CDD" id="cd01449">
    <property type="entry name" value="TST_Repeat_2"/>
    <property type="match status" value="1"/>
</dbReference>
<dbReference type="EMBL" id="JQSG02000001">
    <property type="protein sequence ID" value="OBS10491.1"/>
    <property type="molecule type" value="Genomic_DNA"/>
</dbReference>
<dbReference type="Gene3D" id="3.40.250.10">
    <property type="entry name" value="Rhodanese-like domain"/>
    <property type="match status" value="2"/>
</dbReference>
<feature type="domain" description="Rhodanese" evidence="3">
    <location>
        <begin position="2"/>
        <end position="117"/>
    </location>
</feature>
<sequence>MVVDVRSHVGGGGNQFTYLSGHVPCAVYSDYAKAGWRVKEKGIPGMLPPVGQLDKLIGGLGIDNHTHVVIYSAGTNALDMGSATRVFWTFKVLGDNNVSIMDGGYKAYVEGKYPVKRGTQKAKTAQFNGHLDHALLASEAEVEQAMKSGKVQLVDNRPMSQYLGVTRPPMDKRAGTIPGAANLPQGWLTVNDGGEFRSIAQLKALYKEAGVGTSGEQINFCNTGHWASLGWFVSYELLHNKQAKVYDGSMAQWTSNPALPVETKIKLSQAH</sequence>
<dbReference type="AlphaFoldDB" id="A0A1A6C7F2"/>
<dbReference type="InterPro" id="IPR045078">
    <property type="entry name" value="TST/MPST-like"/>
</dbReference>
<evidence type="ECO:0000313" key="5">
    <source>
        <dbReference type="Proteomes" id="UP000029273"/>
    </source>
</evidence>
<dbReference type="Proteomes" id="UP000029273">
    <property type="component" value="Unassembled WGS sequence"/>
</dbReference>
<dbReference type="SMART" id="SM00450">
    <property type="entry name" value="RHOD"/>
    <property type="match status" value="2"/>
</dbReference>
<dbReference type="InterPro" id="IPR001763">
    <property type="entry name" value="Rhodanese-like_dom"/>
</dbReference>